<accession>L1IIT0</accession>
<feature type="chain" id="PRO_5008770104" description="NAD(P)-binding domain-containing protein" evidence="1">
    <location>
        <begin position="22"/>
        <end position="302"/>
    </location>
</feature>
<gene>
    <name evidence="2" type="ORF">GUITHDRAFT_155334</name>
</gene>
<evidence type="ECO:0000313" key="2">
    <source>
        <dbReference type="EMBL" id="EKX36007.1"/>
    </source>
</evidence>
<evidence type="ECO:0000313" key="3">
    <source>
        <dbReference type="EnsemblProtists" id="EKX36007"/>
    </source>
</evidence>
<dbReference type="EMBL" id="JH993080">
    <property type="protein sequence ID" value="EKX36007.1"/>
    <property type="molecule type" value="Genomic_DNA"/>
</dbReference>
<dbReference type="RefSeq" id="XP_005822987.1">
    <property type="nucleotide sequence ID" value="XM_005822930.1"/>
</dbReference>
<dbReference type="HOGENOM" id="CLU_922695_0_0_1"/>
<dbReference type="Proteomes" id="UP000011087">
    <property type="component" value="Unassembled WGS sequence"/>
</dbReference>
<dbReference type="GeneID" id="17292795"/>
<keyword evidence="4" id="KW-1185">Reference proteome</keyword>
<proteinExistence type="predicted"/>
<feature type="signal peptide" evidence="1">
    <location>
        <begin position="1"/>
        <end position="21"/>
    </location>
</feature>
<dbReference type="OrthoDB" id="186967at2759"/>
<reference evidence="3" key="3">
    <citation type="submission" date="2016-03" db="UniProtKB">
        <authorList>
            <consortium name="EnsemblProtists"/>
        </authorList>
    </citation>
    <scope>IDENTIFICATION</scope>
</reference>
<dbReference type="AlphaFoldDB" id="L1IIT0"/>
<reference evidence="4" key="2">
    <citation type="submission" date="2012-11" db="EMBL/GenBank/DDBJ databases">
        <authorList>
            <person name="Kuo A."/>
            <person name="Curtis B.A."/>
            <person name="Tanifuji G."/>
            <person name="Burki F."/>
            <person name="Gruber A."/>
            <person name="Irimia M."/>
            <person name="Maruyama S."/>
            <person name="Arias M.C."/>
            <person name="Ball S.G."/>
            <person name="Gile G.H."/>
            <person name="Hirakawa Y."/>
            <person name="Hopkins J.F."/>
            <person name="Rensing S.A."/>
            <person name="Schmutz J."/>
            <person name="Symeonidi A."/>
            <person name="Elias M."/>
            <person name="Eveleigh R.J."/>
            <person name="Herman E.K."/>
            <person name="Klute M.J."/>
            <person name="Nakayama T."/>
            <person name="Obornik M."/>
            <person name="Reyes-Prieto A."/>
            <person name="Armbrust E.V."/>
            <person name="Aves S.J."/>
            <person name="Beiko R.G."/>
            <person name="Coutinho P."/>
            <person name="Dacks J.B."/>
            <person name="Durnford D.G."/>
            <person name="Fast N.M."/>
            <person name="Green B.R."/>
            <person name="Grisdale C."/>
            <person name="Hempe F."/>
            <person name="Henrissat B."/>
            <person name="Hoppner M.P."/>
            <person name="Ishida K.-I."/>
            <person name="Kim E."/>
            <person name="Koreny L."/>
            <person name="Kroth P.G."/>
            <person name="Liu Y."/>
            <person name="Malik S.-B."/>
            <person name="Maier U.G."/>
            <person name="McRose D."/>
            <person name="Mock T."/>
            <person name="Neilson J.A."/>
            <person name="Onodera N.T."/>
            <person name="Poole A.M."/>
            <person name="Pritham E.J."/>
            <person name="Richards T.A."/>
            <person name="Rocap G."/>
            <person name="Roy S.W."/>
            <person name="Sarai C."/>
            <person name="Schaack S."/>
            <person name="Shirato S."/>
            <person name="Slamovits C.H."/>
            <person name="Spencer D.F."/>
            <person name="Suzuki S."/>
            <person name="Worden A.Z."/>
            <person name="Zauner S."/>
            <person name="Barry K."/>
            <person name="Bell C."/>
            <person name="Bharti A.K."/>
            <person name="Crow J.A."/>
            <person name="Grimwood J."/>
            <person name="Kramer R."/>
            <person name="Lindquist E."/>
            <person name="Lucas S."/>
            <person name="Salamov A."/>
            <person name="McFadden G.I."/>
            <person name="Lane C.E."/>
            <person name="Keeling P.J."/>
            <person name="Gray M.W."/>
            <person name="Grigoriev I.V."/>
            <person name="Archibald J.M."/>
        </authorList>
    </citation>
    <scope>NUCLEOTIDE SEQUENCE</scope>
    <source>
        <strain evidence="4">CCMP2712</strain>
    </source>
</reference>
<evidence type="ECO:0008006" key="5">
    <source>
        <dbReference type="Google" id="ProtNLM"/>
    </source>
</evidence>
<sequence>MQGRQGVALLLLAATWQQAESFMQVAPSSRMLHPTSTRTCLRMSVEKGSRVAVVPAYERTGICVTKVLVDNSFKPVVQVPPGFTDKSPLRWPIDGFPNHVPEGVQLVNDQLPVVKGLVIATEDPADSQQLRYFLGGIQGLEKVVMMSRVGVDRKDELLFKFNPFLKIGKWYEIEETLKQCAAEQGFDYTIVRTGQLQGGPFYNSNREFQSALEGNLFDFEHQSFQVSLTDRIDGSTSRDLASTALFEALQRDVKTFSIISKKEGFVPCSVKNHMQCPAANTKSRTVYTPSPSEWEQAFSQAS</sequence>
<protein>
    <recommendedName>
        <fullName evidence="5">NAD(P)-binding domain-containing protein</fullName>
    </recommendedName>
</protein>
<dbReference type="PaxDb" id="55529-EKX36007"/>
<evidence type="ECO:0000256" key="1">
    <source>
        <dbReference type="SAM" id="SignalP"/>
    </source>
</evidence>
<keyword evidence="1" id="KW-0732">Signal</keyword>
<name>L1IIT0_GUITC</name>
<reference evidence="2 4" key="1">
    <citation type="journal article" date="2012" name="Nature">
        <title>Algal genomes reveal evolutionary mosaicism and the fate of nucleomorphs.</title>
        <authorList>
            <consortium name="DOE Joint Genome Institute"/>
            <person name="Curtis B.A."/>
            <person name="Tanifuji G."/>
            <person name="Burki F."/>
            <person name="Gruber A."/>
            <person name="Irimia M."/>
            <person name="Maruyama S."/>
            <person name="Arias M.C."/>
            <person name="Ball S.G."/>
            <person name="Gile G.H."/>
            <person name="Hirakawa Y."/>
            <person name="Hopkins J.F."/>
            <person name="Kuo A."/>
            <person name="Rensing S.A."/>
            <person name="Schmutz J."/>
            <person name="Symeonidi A."/>
            <person name="Elias M."/>
            <person name="Eveleigh R.J."/>
            <person name="Herman E.K."/>
            <person name="Klute M.J."/>
            <person name="Nakayama T."/>
            <person name="Obornik M."/>
            <person name="Reyes-Prieto A."/>
            <person name="Armbrust E.V."/>
            <person name="Aves S.J."/>
            <person name="Beiko R.G."/>
            <person name="Coutinho P."/>
            <person name="Dacks J.B."/>
            <person name="Durnford D.G."/>
            <person name="Fast N.M."/>
            <person name="Green B.R."/>
            <person name="Grisdale C.J."/>
            <person name="Hempel F."/>
            <person name="Henrissat B."/>
            <person name="Hoppner M.P."/>
            <person name="Ishida K."/>
            <person name="Kim E."/>
            <person name="Koreny L."/>
            <person name="Kroth P.G."/>
            <person name="Liu Y."/>
            <person name="Malik S.B."/>
            <person name="Maier U.G."/>
            <person name="McRose D."/>
            <person name="Mock T."/>
            <person name="Neilson J.A."/>
            <person name="Onodera N.T."/>
            <person name="Poole A.M."/>
            <person name="Pritham E.J."/>
            <person name="Richards T.A."/>
            <person name="Rocap G."/>
            <person name="Roy S.W."/>
            <person name="Sarai C."/>
            <person name="Schaack S."/>
            <person name="Shirato S."/>
            <person name="Slamovits C.H."/>
            <person name="Spencer D.F."/>
            <person name="Suzuki S."/>
            <person name="Worden A.Z."/>
            <person name="Zauner S."/>
            <person name="Barry K."/>
            <person name="Bell C."/>
            <person name="Bharti A.K."/>
            <person name="Crow J.A."/>
            <person name="Grimwood J."/>
            <person name="Kramer R."/>
            <person name="Lindquist E."/>
            <person name="Lucas S."/>
            <person name="Salamov A."/>
            <person name="McFadden G.I."/>
            <person name="Lane C.E."/>
            <person name="Keeling P.J."/>
            <person name="Gray M.W."/>
            <person name="Grigoriev I.V."/>
            <person name="Archibald J.M."/>
        </authorList>
    </citation>
    <scope>NUCLEOTIDE SEQUENCE</scope>
    <source>
        <strain evidence="2 4">CCMP2712</strain>
    </source>
</reference>
<dbReference type="EnsemblProtists" id="EKX36007">
    <property type="protein sequence ID" value="EKX36007"/>
    <property type="gene ID" value="GUITHDRAFT_155334"/>
</dbReference>
<evidence type="ECO:0000313" key="4">
    <source>
        <dbReference type="Proteomes" id="UP000011087"/>
    </source>
</evidence>
<dbReference type="Gene3D" id="3.40.50.720">
    <property type="entry name" value="NAD(P)-binding Rossmann-like Domain"/>
    <property type="match status" value="1"/>
</dbReference>
<organism evidence="2">
    <name type="scientific">Guillardia theta (strain CCMP2712)</name>
    <name type="common">Cryptophyte</name>
    <dbReference type="NCBI Taxonomy" id="905079"/>
    <lineage>
        <taxon>Eukaryota</taxon>
        <taxon>Cryptophyceae</taxon>
        <taxon>Pyrenomonadales</taxon>
        <taxon>Geminigeraceae</taxon>
        <taxon>Guillardia</taxon>
    </lineage>
</organism>
<dbReference type="KEGG" id="gtt:GUITHDRAFT_155334"/>